<name>A0AAF0U152_SOLVR</name>
<keyword evidence="2" id="KW-1185">Reference proteome</keyword>
<dbReference type="Proteomes" id="UP001234989">
    <property type="component" value="Chromosome 7"/>
</dbReference>
<protein>
    <submittedName>
        <fullName evidence="1">Uncharacterized protein</fullName>
    </submittedName>
</protein>
<sequence length="117" mass="12715">MSVLYHPSKGNVVADALSQLSMGSVAHDKDAKKELVHDVGRLAQLGVHLVGSNEGGIVLHNDSESSFVSDVKAKQDLDPTLVELKKSILEKSNEAFSQRGNGVLRYQDWLCVSNVEE</sequence>
<evidence type="ECO:0000313" key="1">
    <source>
        <dbReference type="EMBL" id="WMV37347.1"/>
    </source>
</evidence>
<organism evidence="1 2">
    <name type="scientific">Solanum verrucosum</name>
    <dbReference type="NCBI Taxonomy" id="315347"/>
    <lineage>
        <taxon>Eukaryota</taxon>
        <taxon>Viridiplantae</taxon>
        <taxon>Streptophyta</taxon>
        <taxon>Embryophyta</taxon>
        <taxon>Tracheophyta</taxon>
        <taxon>Spermatophyta</taxon>
        <taxon>Magnoliopsida</taxon>
        <taxon>eudicotyledons</taxon>
        <taxon>Gunneridae</taxon>
        <taxon>Pentapetalae</taxon>
        <taxon>asterids</taxon>
        <taxon>lamiids</taxon>
        <taxon>Solanales</taxon>
        <taxon>Solanaceae</taxon>
        <taxon>Solanoideae</taxon>
        <taxon>Solaneae</taxon>
        <taxon>Solanum</taxon>
    </lineage>
</organism>
<gene>
    <name evidence="1" type="ORF">MTR67_030732</name>
</gene>
<proteinExistence type="predicted"/>
<dbReference type="AlphaFoldDB" id="A0AAF0U152"/>
<reference evidence="1" key="1">
    <citation type="submission" date="2023-08" db="EMBL/GenBank/DDBJ databases">
        <title>A de novo genome assembly of Solanum verrucosum Schlechtendal, a Mexican diploid species geographically isolated from the other diploid A-genome species in potato relatives.</title>
        <authorList>
            <person name="Hosaka K."/>
        </authorList>
    </citation>
    <scope>NUCLEOTIDE SEQUENCE</scope>
    <source>
        <tissue evidence="1">Young leaves</tissue>
    </source>
</reference>
<dbReference type="EMBL" id="CP133618">
    <property type="protein sequence ID" value="WMV37347.1"/>
    <property type="molecule type" value="Genomic_DNA"/>
</dbReference>
<accession>A0AAF0U152</accession>
<evidence type="ECO:0000313" key="2">
    <source>
        <dbReference type="Proteomes" id="UP001234989"/>
    </source>
</evidence>